<reference evidence="3" key="1">
    <citation type="submission" date="2021-04" db="EMBL/GenBank/DDBJ databases">
        <authorList>
            <person name="Chebbi M.A.C M."/>
        </authorList>
    </citation>
    <scope>NUCLEOTIDE SEQUENCE</scope>
</reference>
<evidence type="ECO:0000313" key="3">
    <source>
        <dbReference type="EMBL" id="CAG5100597.1"/>
    </source>
</evidence>
<evidence type="ECO:0000256" key="1">
    <source>
        <dbReference type="SAM" id="Phobius"/>
    </source>
</evidence>
<comment type="caution">
    <text evidence="3">The sequence shown here is derived from an EMBL/GenBank/DDBJ whole genome shotgun (WGS) entry which is preliminary data.</text>
</comment>
<dbReference type="InterPro" id="IPR011992">
    <property type="entry name" value="EF-hand-dom_pair"/>
</dbReference>
<dbReference type="PANTHER" id="PTHR12268">
    <property type="entry name" value="E3 UBIQUITIN-PROTEIN LIGASE KCMF1"/>
    <property type="match status" value="1"/>
</dbReference>
<evidence type="ECO:0000259" key="2">
    <source>
        <dbReference type="Pfam" id="PF09069"/>
    </source>
</evidence>
<dbReference type="GO" id="GO:0045202">
    <property type="term" value="C:synapse"/>
    <property type="evidence" value="ECO:0007669"/>
    <property type="project" value="TreeGrafter"/>
</dbReference>
<dbReference type="InterPro" id="IPR015154">
    <property type="entry name" value="EF-hand_dom_typ2"/>
</dbReference>
<dbReference type="Pfam" id="PF09069">
    <property type="entry name" value="EF-hand_3"/>
    <property type="match status" value="1"/>
</dbReference>
<dbReference type="AlphaFoldDB" id="A0A8J2HGP6"/>
<dbReference type="Gene3D" id="1.10.238.10">
    <property type="entry name" value="EF-hand"/>
    <property type="match status" value="1"/>
</dbReference>
<organism evidence="3 4">
    <name type="scientific">Cotesia congregata</name>
    <name type="common">Parasitoid wasp</name>
    <name type="synonym">Apanteles congregatus</name>
    <dbReference type="NCBI Taxonomy" id="51543"/>
    <lineage>
        <taxon>Eukaryota</taxon>
        <taxon>Metazoa</taxon>
        <taxon>Ecdysozoa</taxon>
        <taxon>Arthropoda</taxon>
        <taxon>Hexapoda</taxon>
        <taxon>Insecta</taxon>
        <taxon>Pterygota</taxon>
        <taxon>Neoptera</taxon>
        <taxon>Endopterygota</taxon>
        <taxon>Hymenoptera</taxon>
        <taxon>Apocrita</taxon>
        <taxon>Ichneumonoidea</taxon>
        <taxon>Braconidae</taxon>
        <taxon>Microgastrinae</taxon>
        <taxon>Cotesia</taxon>
    </lineage>
</organism>
<dbReference type="Proteomes" id="UP000786811">
    <property type="component" value="Unassembled WGS sequence"/>
</dbReference>
<dbReference type="EMBL" id="CAJNRD030001122">
    <property type="protein sequence ID" value="CAG5100597.1"/>
    <property type="molecule type" value="Genomic_DNA"/>
</dbReference>
<dbReference type="InterPro" id="IPR050774">
    <property type="entry name" value="KCMF1/Dystrophin"/>
</dbReference>
<keyword evidence="4" id="KW-1185">Reference proteome</keyword>
<feature type="domain" description="EF-hand" evidence="2">
    <location>
        <begin position="54"/>
        <end position="142"/>
    </location>
</feature>
<dbReference type="PANTHER" id="PTHR12268:SF27">
    <property type="entry name" value="DYSTROBREVIN, ISOFORM F"/>
    <property type="match status" value="1"/>
</dbReference>
<evidence type="ECO:0000313" key="4">
    <source>
        <dbReference type="Proteomes" id="UP000786811"/>
    </source>
</evidence>
<name>A0A8J2HGP6_COTCN</name>
<dbReference type="OrthoDB" id="6019271at2759"/>
<dbReference type="GO" id="GO:0005886">
    <property type="term" value="C:plasma membrane"/>
    <property type="evidence" value="ECO:0007669"/>
    <property type="project" value="TreeGrafter"/>
</dbReference>
<keyword evidence="1" id="KW-1133">Transmembrane helix</keyword>
<dbReference type="SUPFAM" id="SSF47473">
    <property type="entry name" value="EF-hand"/>
    <property type="match status" value="1"/>
</dbReference>
<sequence length="170" mass="19707">YLDSDTPGIPFYYFLLFLNDFYNLIILFLLYREANKITVFSVKVALSTLCAGKLIDKFRYIYSQISDNNGHMIHWKFSEFLKEILSLPAAVYETPSFPYSEDLSNSIIPSDSKVTVNNFLDIFMSDSGPHCLIWLPLYHRIANVESGMEKFFSPLAVSLSEEFNYHLRLN</sequence>
<keyword evidence="1" id="KW-0812">Transmembrane</keyword>
<accession>A0A8J2HGP6</accession>
<dbReference type="GO" id="GO:0099536">
    <property type="term" value="P:synaptic signaling"/>
    <property type="evidence" value="ECO:0007669"/>
    <property type="project" value="TreeGrafter"/>
</dbReference>
<keyword evidence="1" id="KW-0472">Membrane</keyword>
<feature type="transmembrane region" description="Helical" evidence="1">
    <location>
        <begin position="12"/>
        <end position="31"/>
    </location>
</feature>
<proteinExistence type="predicted"/>
<gene>
    <name evidence="3" type="ORF">HICCMSTLAB_LOCUS9670</name>
</gene>
<protein>
    <submittedName>
        <fullName evidence="3">Similar to dyb-1: Dystrobrevin-1 (Caenorhabditis elegans)</fullName>
    </submittedName>
</protein>
<feature type="non-terminal residue" evidence="3">
    <location>
        <position position="1"/>
    </location>
</feature>